<evidence type="ECO:0000313" key="2">
    <source>
        <dbReference type="Proteomes" id="UP000193484"/>
    </source>
</evidence>
<dbReference type="EMBL" id="LQOJ01000036">
    <property type="protein sequence ID" value="ORV03642.1"/>
    <property type="molecule type" value="Genomic_DNA"/>
</dbReference>
<dbReference type="AlphaFoldDB" id="A0A1X1RE00"/>
<accession>A0A1X1RE00</accession>
<organism evidence="1 2">
    <name type="scientific">Mycolicibacterium fallax</name>
    <name type="common">Mycobacterium fallax</name>
    <dbReference type="NCBI Taxonomy" id="1793"/>
    <lineage>
        <taxon>Bacteria</taxon>
        <taxon>Bacillati</taxon>
        <taxon>Actinomycetota</taxon>
        <taxon>Actinomycetes</taxon>
        <taxon>Mycobacteriales</taxon>
        <taxon>Mycobacteriaceae</taxon>
        <taxon>Mycolicibacterium</taxon>
    </lineage>
</organism>
<gene>
    <name evidence="1" type="ORF">AWC04_09900</name>
</gene>
<dbReference type="Proteomes" id="UP000193484">
    <property type="component" value="Unassembled WGS sequence"/>
</dbReference>
<comment type="caution">
    <text evidence="1">The sequence shown here is derived from an EMBL/GenBank/DDBJ whole genome shotgun (WGS) entry which is preliminary data.</text>
</comment>
<name>A0A1X1RE00_MYCFA</name>
<dbReference type="STRING" id="1793.AWC04_09900"/>
<reference evidence="1 2" key="1">
    <citation type="submission" date="2016-01" db="EMBL/GenBank/DDBJ databases">
        <title>The new phylogeny of the genus Mycobacterium.</title>
        <authorList>
            <person name="Tarcisio F."/>
            <person name="Conor M."/>
            <person name="Antonella G."/>
            <person name="Elisabetta G."/>
            <person name="Giulia F.S."/>
            <person name="Sara T."/>
            <person name="Anna F."/>
            <person name="Clotilde B."/>
            <person name="Roberto B."/>
            <person name="Veronica D.S."/>
            <person name="Fabio R."/>
            <person name="Monica P."/>
            <person name="Olivier J."/>
            <person name="Enrico T."/>
            <person name="Nicola S."/>
        </authorList>
    </citation>
    <scope>NUCLEOTIDE SEQUENCE [LARGE SCALE GENOMIC DNA]</scope>
    <source>
        <strain evidence="1 2">DSM 44179</strain>
    </source>
</reference>
<sequence>MVEIRIEEAARRHGIEDWEIRAIIEYPECRIRLTPRRAGADPHLFAGRIYDQPPLEIIANLADEDAWTAFHAMLLRRSTALEADMDRLAPGLFAAIVDHQRS</sequence>
<keyword evidence="2" id="KW-1185">Reference proteome</keyword>
<protein>
    <submittedName>
        <fullName evidence="1">Uncharacterized protein</fullName>
    </submittedName>
</protein>
<evidence type="ECO:0000313" key="1">
    <source>
        <dbReference type="EMBL" id="ORV03642.1"/>
    </source>
</evidence>
<proteinExistence type="predicted"/>